<dbReference type="InterPro" id="IPR003593">
    <property type="entry name" value="AAA+_ATPase"/>
</dbReference>
<dbReference type="InterPro" id="IPR036390">
    <property type="entry name" value="WH_DNA-bd_sf"/>
</dbReference>
<dbReference type="InterPro" id="IPR042197">
    <property type="entry name" value="Apaf_helical"/>
</dbReference>
<accession>A0A6P5TNT6</accession>
<dbReference type="InterPro" id="IPR027417">
    <property type="entry name" value="P-loop_NTPase"/>
</dbReference>
<dbReference type="Gene3D" id="3.40.50.300">
    <property type="entry name" value="P-loop containing nucleotide triphosphate hydrolases"/>
    <property type="match status" value="1"/>
</dbReference>
<evidence type="ECO:0000313" key="6">
    <source>
        <dbReference type="RefSeq" id="XP_021828680.1"/>
    </source>
</evidence>
<dbReference type="InterPro" id="IPR002182">
    <property type="entry name" value="NB-ARC"/>
</dbReference>
<dbReference type="Pfam" id="PF23282">
    <property type="entry name" value="WHD_ROQ1"/>
    <property type="match status" value="1"/>
</dbReference>
<dbReference type="GO" id="GO:0006952">
    <property type="term" value="P:defense response"/>
    <property type="evidence" value="ECO:0007669"/>
    <property type="project" value="InterPro"/>
</dbReference>
<dbReference type="SUPFAM" id="SSF46785">
    <property type="entry name" value="Winged helix' DNA-binding domain"/>
    <property type="match status" value="1"/>
</dbReference>
<dbReference type="InterPro" id="IPR058192">
    <property type="entry name" value="WHD_ROQ1-like"/>
</dbReference>
<evidence type="ECO:0000256" key="1">
    <source>
        <dbReference type="ARBA" id="ARBA00022614"/>
    </source>
</evidence>
<dbReference type="InterPro" id="IPR032675">
    <property type="entry name" value="LRR_dom_sf"/>
</dbReference>
<dbReference type="Gene3D" id="3.80.10.10">
    <property type="entry name" value="Ribonuclease Inhibitor"/>
    <property type="match status" value="2"/>
</dbReference>
<feature type="domain" description="AAA+ ATPase" evidence="4">
    <location>
        <begin position="57"/>
        <end position="196"/>
    </location>
</feature>
<evidence type="ECO:0000313" key="5">
    <source>
        <dbReference type="Proteomes" id="UP000515124"/>
    </source>
</evidence>
<dbReference type="AlphaFoldDB" id="A0A6P5TNT6"/>
<dbReference type="Gene3D" id="1.10.8.430">
    <property type="entry name" value="Helical domain of apoptotic protease-activating factors"/>
    <property type="match status" value="1"/>
</dbReference>
<keyword evidence="5" id="KW-1185">Reference proteome</keyword>
<dbReference type="Pfam" id="PF00931">
    <property type="entry name" value="NB-ARC"/>
    <property type="match status" value="1"/>
</dbReference>
<dbReference type="SUPFAM" id="SSF52540">
    <property type="entry name" value="P-loop containing nucleoside triphosphate hydrolases"/>
    <property type="match status" value="1"/>
</dbReference>
<gene>
    <name evidence="6" type="primary">LOC110769084</name>
</gene>
<dbReference type="SUPFAM" id="SSF52058">
    <property type="entry name" value="L domain-like"/>
    <property type="match status" value="1"/>
</dbReference>
<sequence length="607" mass="69537">MFYPFCKYEAKVIDEIIENISRKLNHTFSTSDFKDFVGMDHVNKIELYMSRGLDEHEATVIGICGMSGIGKTTIAQVLFERIRNKFEASCFIHDVREMSEWKILPLVLKKLYGNLSNTKVSVEDVNGVRSRLLSHKRVLIVLDDIDNLKQIEAIVGCGARGLYDRFGQGSRIIVTTKDKSLLKAYEPKIHMVGKLNFDEALMLFSRRAFGRDPPLDEYVDLSNQFVDYSGGLPLALTVFGSFLFRRRFDGLASSDEKDIFLDIACFFKGESVKHVERIFESCDYYPDISIRVLLEKSLLMIFGGKLWMHHLLQEMGKDIVRKQSQQELGKRSRLWLHEDTVEVLSKNEGTKFVEGIFLSSPQQYDCTDLTTGPFVRMSNLRLLKIFNVNFSRCHESLSDKLRLLDWYGYPLKSLPSSFNPKKLVELHLPQSRIENLWNKIRELLEKLVIMDLSDCEYLTKTLNFTEIPKFERLILKGCRRLSEVHPSVGALQRLILLNLKGCQNLGSLPHKISLRSLKTFILSGCYKLKRFPEIDETMKQLSKLHLDETAIIELPTSIKYLTGLILLNLKDCKNLLSLPGVICTLTSLQILNVSGCSKLAELLPKIV</sequence>
<dbReference type="GeneID" id="110769084"/>
<keyword evidence="2" id="KW-0677">Repeat</keyword>
<evidence type="ECO:0000256" key="3">
    <source>
        <dbReference type="ARBA" id="ARBA00022821"/>
    </source>
</evidence>
<reference evidence="6" key="1">
    <citation type="submission" date="2025-08" db="UniProtKB">
        <authorList>
            <consortium name="RefSeq"/>
        </authorList>
    </citation>
    <scope>IDENTIFICATION</scope>
</reference>
<dbReference type="KEGG" id="pavi:110769084"/>
<dbReference type="RefSeq" id="XP_021828680.1">
    <property type="nucleotide sequence ID" value="XM_021972988.1"/>
</dbReference>
<name>A0A6P5TNT6_PRUAV</name>
<evidence type="ECO:0000259" key="4">
    <source>
        <dbReference type="SMART" id="SM00382"/>
    </source>
</evidence>
<organism evidence="5 6">
    <name type="scientific">Prunus avium</name>
    <name type="common">Cherry</name>
    <name type="synonym">Cerasus avium</name>
    <dbReference type="NCBI Taxonomy" id="42229"/>
    <lineage>
        <taxon>Eukaryota</taxon>
        <taxon>Viridiplantae</taxon>
        <taxon>Streptophyta</taxon>
        <taxon>Embryophyta</taxon>
        <taxon>Tracheophyta</taxon>
        <taxon>Spermatophyta</taxon>
        <taxon>Magnoliopsida</taxon>
        <taxon>eudicotyledons</taxon>
        <taxon>Gunneridae</taxon>
        <taxon>Pentapetalae</taxon>
        <taxon>rosids</taxon>
        <taxon>fabids</taxon>
        <taxon>Rosales</taxon>
        <taxon>Rosaceae</taxon>
        <taxon>Amygdaloideae</taxon>
        <taxon>Amygdaleae</taxon>
        <taxon>Prunus</taxon>
    </lineage>
</organism>
<evidence type="ECO:0000256" key="2">
    <source>
        <dbReference type="ARBA" id="ARBA00022737"/>
    </source>
</evidence>
<dbReference type="InterPro" id="IPR044974">
    <property type="entry name" value="Disease_R_plants"/>
</dbReference>
<dbReference type="Pfam" id="PF23286">
    <property type="entry name" value="LRR_13"/>
    <property type="match status" value="1"/>
</dbReference>
<dbReference type="SMART" id="SM00382">
    <property type="entry name" value="AAA"/>
    <property type="match status" value="1"/>
</dbReference>
<dbReference type="PANTHER" id="PTHR11017">
    <property type="entry name" value="LEUCINE-RICH REPEAT-CONTAINING PROTEIN"/>
    <property type="match status" value="1"/>
</dbReference>
<proteinExistence type="predicted"/>
<keyword evidence="3" id="KW-0611">Plant defense</keyword>
<dbReference type="GO" id="GO:0043531">
    <property type="term" value="F:ADP binding"/>
    <property type="evidence" value="ECO:0007669"/>
    <property type="project" value="InterPro"/>
</dbReference>
<dbReference type="PANTHER" id="PTHR11017:SF559">
    <property type="entry name" value="DISEASE RESISTANCE PROTEIN CHL1"/>
    <property type="match status" value="1"/>
</dbReference>
<dbReference type="PRINTS" id="PR00364">
    <property type="entry name" value="DISEASERSIST"/>
</dbReference>
<dbReference type="InterPro" id="IPR058546">
    <property type="entry name" value="RPS4B/Roq1-like_LRR"/>
</dbReference>
<keyword evidence="1" id="KW-0433">Leucine-rich repeat</keyword>
<protein>
    <submittedName>
        <fullName evidence="6">TMV resistance protein N-like</fullName>
    </submittedName>
</protein>
<dbReference type="Proteomes" id="UP000515124">
    <property type="component" value="Unplaced"/>
</dbReference>